<dbReference type="PANTHER" id="PTHR44757">
    <property type="entry name" value="DIGUANYLATE CYCLASE DGCP"/>
    <property type="match status" value="1"/>
</dbReference>
<reference evidence="2 3" key="1">
    <citation type="submission" date="2020-08" db="EMBL/GenBank/DDBJ databases">
        <title>Genomic Encyclopedia of Type Strains, Phase IV (KMG-IV): sequencing the most valuable type-strain genomes for metagenomic binning, comparative biology and taxonomic classification.</title>
        <authorList>
            <person name="Goeker M."/>
        </authorList>
    </citation>
    <scope>NUCLEOTIDE SEQUENCE [LARGE SCALE GENOMIC DNA]</scope>
    <source>
        <strain evidence="2 3">DSM 11590</strain>
    </source>
</reference>
<dbReference type="SUPFAM" id="SSF55781">
    <property type="entry name" value="GAF domain-like"/>
    <property type="match status" value="1"/>
</dbReference>
<protein>
    <submittedName>
        <fullName evidence="2">Diguanylate cyclase (GGDEF)-like protein</fullName>
    </submittedName>
</protein>
<dbReference type="InterPro" id="IPR003018">
    <property type="entry name" value="GAF"/>
</dbReference>
<keyword evidence="3" id="KW-1185">Reference proteome</keyword>
<dbReference type="PANTHER" id="PTHR44757:SF2">
    <property type="entry name" value="BIOFILM ARCHITECTURE MAINTENANCE PROTEIN MBAA"/>
    <property type="match status" value="1"/>
</dbReference>
<dbReference type="InterPro" id="IPR052155">
    <property type="entry name" value="Biofilm_reg_signaling"/>
</dbReference>
<evidence type="ECO:0000313" key="2">
    <source>
        <dbReference type="EMBL" id="MBB6210341.1"/>
    </source>
</evidence>
<dbReference type="EMBL" id="JACIIX010000005">
    <property type="protein sequence ID" value="MBB6210341.1"/>
    <property type="molecule type" value="Genomic_DNA"/>
</dbReference>
<dbReference type="SMART" id="SM00267">
    <property type="entry name" value="GGDEF"/>
    <property type="match status" value="1"/>
</dbReference>
<dbReference type="PROSITE" id="PS50887">
    <property type="entry name" value="GGDEF"/>
    <property type="match status" value="1"/>
</dbReference>
<name>A0A7W9ZF35_NOVIT</name>
<dbReference type="SUPFAM" id="SSF55073">
    <property type="entry name" value="Nucleotide cyclase"/>
    <property type="match status" value="1"/>
</dbReference>
<dbReference type="NCBIfam" id="TIGR00254">
    <property type="entry name" value="GGDEF"/>
    <property type="match status" value="1"/>
</dbReference>
<dbReference type="InterPro" id="IPR000160">
    <property type="entry name" value="GGDEF_dom"/>
</dbReference>
<dbReference type="Proteomes" id="UP000544872">
    <property type="component" value="Unassembled WGS sequence"/>
</dbReference>
<organism evidence="2 3">
    <name type="scientific">Novispirillum itersonii</name>
    <name type="common">Aquaspirillum itersonii</name>
    <dbReference type="NCBI Taxonomy" id="189"/>
    <lineage>
        <taxon>Bacteria</taxon>
        <taxon>Pseudomonadati</taxon>
        <taxon>Pseudomonadota</taxon>
        <taxon>Alphaproteobacteria</taxon>
        <taxon>Rhodospirillales</taxon>
        <taxon>Novispirillaceae</taxon>
        <taxon>Novispirillum</taxon>
    </lineage>
</organism>
<evidence type="ECO:0000313" key="3">
    <source>
        <dbReference type="Proteomes" id="UP000544872"/>
    </source>
</evidence>
<dbReference type="InterPro" id="IPR029016">
    <property type="entry name" value="GAF-like_dom_sf"/>
</dbReference>
<accession>A0A7W9ZF35</accession>
<comment type="caution">
    <text evidence="2">The sequence shown here is derived from an EMBL/GenBank/DDBJ whole genome shotgun (WGS) entry which is preliminary data.</text>
</comment>
<dbReference type="AlphaFoldDB" id="A0A7W9ZF35"/>
<proteinExistence type="predicted"/>
<dbReference type="InterPro" id="IPR043128">
    <property type="entry name" value="Rev_trsase/Diguanyl_cyclase"/>
</dbReference>
<dbReference type="Gene3D" id="3.30.450.40">
    <property type="match status" value="1"/>
</dbReference>
<feature type="domain" description="GGDEF" evidence="1">
    <location>
        <begin position="229"/>
        <end position="366"/>
    </location>
</feature>
<dbReference type="Pfam" id="PF01590">
    <property type="entry name" value="GAF"/>
    <property type="match status" value="1"/>
</dbReference>
<dbReference type="InterPro" id="IPR029787">
    <property type="entry name" value="Nucleotide_cyclase"/>
</dbReference>
<dbReference type="Gene3D" id="3.30.70.270">
    <property type="match status" value="1"/>
</dbReference>
<dbReference type="CDD" id="cd01949">
    <property type="entry name" value="GGDEF"/>
    <property type="match status" value="1"/>
</dbReference>
<sequence length="366" mass="38469">MPLSPFLRPDAPALDPATLMDIIALQGDIARLGPELGSVMALVTDRMLALTGATGAVIELAEGEEMVYRAASGMAQEQLGLRLAAGNSLSGLSVRSNSILRCDDSETDTRANREACRAVGLRSMVVCPLTHGTTGTTPAPGGVPSGVPDGVIGVLKLISPTVSAFDGRTEYILRLVSDMIAAAMFHAARFETSQLYHMATHDALTGLPNRALFHDRLRQGLEQARRTSAALGVLILDMDGLKTINDTLGHAAGDAALREAASRIRDAVTAFAVAAGSTGPTVARLGGDEFGILSAPLEDPAVLSAKAERVADALDAPFHFDSATLPLGCSIGQAVFPKDADIPDALIHTTDQRMYQHKRSRKGDKR</sequence>
<gene>
    <name evidence="2" type="ORF">FHS48_001756</name>
</gene>
<dbReference type="Pfam" id="PF00990">
    <property type="entry name" value="GGDEF"/>
    <property type="match status" value="1"/>
</dbReference>
<dbReference type="RefSeq" id="WP_311769111.1">
    <property type="nucleotide sequence ID" value="NZ_JACIIX010000005.1"/>
</dbReference>
<evidence type="ECO:0000259" key="1">
    <source>
        <dbReference type="PROSITE" id="PS50887"/>
    </source>
</evidence>